<dbReference type="OrthoDB" id="27294at31969"/>
<proteinExistence type="predicted"/>
<evidence type="ECO:0000313" key="1">
    <source>
        <dbReference type="EMBL" id="CCV66403.1"/>
    </source>
</evidence>
<dbReference type="RefSeq" id="WP_030005263.1">
    <property type="nucleotide sequence ID" value="NC_022549.1"/>
</dbReference>
<dbReference type="KEGG" id="abra:BN85313820"/>
<sequence>MKYLIYKDNQTHVYLEKRTIVCNVVPQTFIKELCLSRLFSYDGMVQAIKQKLNIKTNVPIYLSYELIVFPIACPRYKETIWLNYKKIYRYLKEDYQTKVIFWDKTSIRLNVSYKTIEKKLRECEKIINHMATEKMSVYNM</sequence>
<name>U4KS83_9MOLU</name>
<dbReference type="EMBL" id="FO681348">
    <property type="protein sequence ID" value="CCV66403.1"/>
    <property type="molecule type" value="Genomic_DNA"/>
</dbReference>
<evidence type="ECO:0000313" key="2">
    <source>
        <dbReference type="Proteomes" id="UP000032737"/>
    </source>
</evidence>
<protein>
    <submittedName>
        <fullName evidence="1">Competence transcription factor ComK</fullName>
    </submittedName>
</protein>
<dbReference type="Proteomes" id="UP000032737">
    <property type="component" value="Chromosome"/>
</dbReference>
<dbReference type="AlphaFoldDB" id="U4KS83"/>
<dbReference type="InterPro" id="IPR010461">
    <property type="entry name" value="ComK"/>
</dbReference>
<organism evidence="1 2">
    <name type="scientific">Acholeplasma brassicae</name>
    <dbReference type="NCBI Taxonomy" id="61635"/>
    <lineage>
        <taxon>Bacteria</taxon>
        <taxon>Bacillati</taxon>
        <taxon>Mycoplasmatota</taxon>
        <taxon>Mollicutes</taxon>
        <taxon>Acholeplasmatales</taxon>
        <taxon>Acholeplasmataceae</taxon>
        <taxon>Acholeplasma</taxon>
    </lineage>
</organism>
<keyword evidence="2" id="KW-1185">Reference proteome</keyword>
<dbReference type="STRING" id="61635.BN85313820"/>
<gene>
    <name evidence="1" type="ORF">BN85313820</name>
</gene>
<dbReference type="GO" id="GO:0030420">
    <property type="term" value="P:establishment of competence for transformation"/>
    <property type="evidence" value="ECO:0007669"/>
    <property type="project" value="InterPro"/>
</dbReference>
<dbReference type="Pfam" id="PF06338">
    <property type="entry name" value="ComK"/>
    <property type="match status" value="1"/>
</dbReference>
<dbReference type="HOGENOM" id="CLU_1881218_0_0_14"/>
<reference evidence="1 2" key="1">
    <citation type="journal article" date="2013" name="J. Mol. Microbiol. Biotechnol.">
        <title>Analysis of the Complete Genomes of Acholeplasma brassicae , A. palmae and A. laidlawii and Their Comparison to the Obligate Parasites from ' Candidatus Phytoplasma'.</title>
        <authorList>
            <person name="Kube M."/>
            <person name="Siewert C."/>
            <person name="Migdoll A.M."/>
            <person name="Duduk B."/>
            <person name="Holz S."/>
            <person name="Rabus R."/>
            <person name="Seemuller E."/>
            <person name="Mitrovic J."/>
            <person name="Muller I."/>
            <person name="Buttner C."/>
            <person name="Reinhardt R."/>
        </authorList>
    </citation>
    <scope>NUCLEOTIDE SEQUENCE [LARGE SCALE GENOMIC DNA]</scope>
    <source>
        <strain evidence="2">0502</strain>
    </source>
</reference>
<accession>U4KS83</accession>